<comment type="similarity">
    <text evidence="2 10">Belongs to the sodium:neurotransmitter symporter (SNF) (TC 2.A.22) family.</text>
</comment>
<organism evidence="13 15">
    <name type="scientific">Cephus cinctus</name>
    <name type="common">Wheat stem sawfly</name>
    <dbReference type="NCBI Taxonomy" id="211228"/>
    <lineage>
        <taxon>Eukaryota</taxon>
        <taxon>Metazoa</taxon>
        <taxon>Ecdysozoa</taxon>
        <taxon>Arthropoda</taxon>
        <taxon>Hexapoda</taxon>
        <taxon>Insecta</taxon>
        <taxon>Pterygota</taxon>
        <taxon>Neoptera</taxon>
        <taxon>Endopterygota</taxon>
        <taxon>Hymenoptera</taxon>
        <taxon>Cephoidea</taxon>
        <taxon>Cephidae</taxon>
        <taxon>Cephus</taxon>
    </lineage>
</organism>
<dbReference type="GO" id="GO:0046872">
    <property type="term" value="F:metal ion binding"/>
    <property type="evidence" value="ECO:0007669"/>
    <property type="project" value="UniProtKB-KW"/>
</dbReference>
<evidence type="ECO:0000256" key="6">
    <source>
        <dbReference type="ARBA" id="ARBA00022989"/>
    </source>
</evidence>
<feature type="compositionally biased region" description="Acidic residues" evidence="11">
    <location>
        <begin position="41"/>
        <end position="52"/>
    </location>
</feature>
<evidence type="ECO:0000256" key="3">
    <source>
        <dbReference type="ARBA" id="ARBA00022448"/>
    </source>
</evidence>
<feature type="binding site" evidence="8">
    <location>
        <position position="539"/>
    </location>
    <ligand>
        <name>Na(+)</name>
        <dbReference type="ChEBI" id="CHEBI:29101"/>
        <label>1</label>
    </ligand>
</feature>
<feature type="binding site" evidence="8">
    <location>
        <position position="297"/>
    </location>
    <ligand>
        <name>Na(+)</name>
        <dbReference type="ChEBI" id="CHEBI:29101"/>
        <label>1</label>
    </ligand>
</feature>
<protein>
    <recommendedName>
        <fullName evidence="10">Transporter</fullName>
    </recommendedName>
</protein>
<dbReference type="GeneID" id="107263530"/>
<dbReference type="AlphaFoldDB" id="A0AAJ7BHP0"/>
<feature type="binding site" evidence="8">
    <location>
        <position position="636"/>
    </location>
    <ligand>
        <name>Na(+)</name>
        <dbReference type="ChEBI" id="CHEBI:29101"/>
        <label>1</label>
    </ligand>
</feature>
<keyword evidence="6 12" id="KW-1133">Transmembrane helix</keyword>
<feature type="binding site" evidence="8">
    <location>
        <position position="300"/>
    </location>
    <ligand>
        <name>Na(+)</name>
        <dbReference type="ChEBI" id="CHEBI:29101"/>
        <label>1</label>
    </ligand>
</feature>
<feature type="disulfide bond" evidence="9">
    <location>
        <begin position="403"/>
        <end position="412"/>
    </location>
</feature>
<keyword evidence="8" id="KW-0915">Sodium</keyword>
<evidence type="ECO:0000256" key="12">
    <source>
        <dbReference type="SAM" id="Phobius"/>
    </source>
</evidence>
<name>A0AAJ7BHP0_CEPCN</name>
<proteinExistence type="inferred from homology"/>
<dbReference type="GO" id="GO:0005886">
    <property type="term" value="C:plasma membrane"/>
    <property type="evidence" value="ECO:0007669"/>
    <property type="project" value="TreeGrafter"/>
</dbReference>
<evidence type="ECO:0000313" key="13">
    <source>
        <dbReference type="Proteomes" id="UP000694920"/>
    </source>
</evidence>
<evidence type="ECO:0000256" key="9">
    <source>
        <dbReference type="PIRSR" id="PIRSR600175-2"/>
    </source>
</evidence>
<dbReference type="InterPro" id="IPR000175">
    <property type="entry name" value="Na/ntran_symport"/>
</dbReference>
<evidence type="ECO:0000313" key="15">
    <source>
        <dbReference type="RefSeq" id="XP_015586332.1"/>
    </source>
</evidence>
<feature type="transmembrane region" description="Helical" evidence="12">
    <location>
        <begin position="453"/>
        <end position="473"/>
    </location>
</feature>
<feature type="region of interest" description="Disordered" evidence="11">
    <location>
        <begin position="1"/>
        <end position="84"/>
    </location>
</feature>
<dbReference type="PROSITE" id="PS00610">
    <property type="entry name" value="NA_NEUROTRAN_SYMP_1"/>
    <property type="match status" value="1"/>
</dbReference>
<feature type="region of interest" description="Disordered" evidence="11">
    <location>
        <begin position="149"/>
        <end position="176"/>
    </location>
</feature>
<keyword evidence="3 10" id="KW-0813">Transport</keyword>
<evidence type="ECO:0000256" key="2">
    <source>
        <dbReference type="ARBA" id="ARBA00006459"/>
    </source>
</evidence>
<feature type="transmembrane region" description="Helical" evidence="12">
    <location>
        <begin position="783"/>
        <end position="805"/>
    </location>
</feature>
<gene>
    <name evidence="14 15 16" type="primary">LOC107263530</name>
</gene>
<feature type="region of interest" description="Disordered" evidence="11">
    <location>
        <begin position="105"/>
        <end position="133"/>
    </location>
</feature>
<feature type="compositionally biased region" description="Low complexity" evidence="11">
    <location>
        <begin position="115"/>
        <end position="124"/>
    </location>
</feature>
<comment type="subcellular location">
    <subcellularLocation>
        <location evidence="1">Membrane</location>
        <topology evidence="1">Multi-pass membrane protein</topology>
    </subcellularLocation>
</comment>
<sequence length="871" mass="97087">MEGGPTMMSENKSSLLKQHGSAGRLVVMAKQNNIRKMSTMPEEDGSEEPEEGEMPKNPVHFQLQAYPQPYHDVDSDSPPEERGRLLSQGSRKIIIAPASTSSIGSMVNNGTVKRSSSGNSSTDSVVEKGSALPRVAQPRLAALESEPRLYKEHSGHTGRVSRGVELHGGRHRYPSMRSLKSNATDEHHHHPPATSWASIVFSDANSQSGRPFPDSVSIRSLASIGMGSSDGRKLTIRRVPTSPSELLNMVHPPTPIEDDLSTCTSYDDLDADDPGDYRQPKRPHWANKVQFVLACIGYSVGLGNVWRFPYLCYKSGGGVFLVPYFLILIVCGVPLLYMELAIGQFTRRGPIGALGQICPLFKGAGLSSVVISFLMSTYHNVIIAYAVYYFFAAFKAYQPWSDCDNSWNSAACWLPRFTGLDNRIRPNTSRTPSEEFFDNKVLQISGGIEEPGALRWELVACLVTAWVMVYFSIWKSIKSSAQVRYLTATLPFLLIVVFLTRSLTLEGADRGLRYFFRPRWELLGDAKVWVNAAAQIFNSVGIAFGSMICFASYNKFHNNILVDTVAVSLINAFSSLLVGIFAFATIGNISLEQNMTVEAVLSDGPGLVFVVYPQALAKMPASQLWAVLFFFMLVCLSLNSQFAIVEVVVTSIQDGFPNWVKRHLLCHEILVLLICVVSFFFGLPNITQGGIYFFQLIDHYAASISIMFLAFFEVIAISWFYGVRRLCNNVKEMTGRVPSIYFRFCWLIASPLLIMAVWVFSLIDYEPPSYRNGLYIYPWWAEAIGWGIASLSLVCIPAFAIYVLIRAEGNTFSQKLRNSIKPHFEACTSCGQEYCTEPMHNIDEELLKEPLQEMNNIVHMNSNYLPPKNPV</sequence>
<feature type="transmembrane region" description="Helical" evidence="12">
    <location>
        <begin position="565"/>
        <end position="586"/>
    </location>
</feature>
<dbReference type="GO" id="GO:0005283">
    <property type="term" value="F:amino acid:sodium symporter activity"/>
    <property type="evidence" value="ECO:0007669"/>
    <property type="project" value="TreeGrafter"/>
</dbReference>
<feature type="compositionally biased region" description="Polar residues" evidence="11">
    <location>
        <begin position="105"/>
        <end position="114"/>
    </location>
</feature>
<evidence type="ECO:0000256" key="10">
    <source>
        <dbReference type="RuleBase" id="RU003732"/>
    </source>
</evidence>
<keyword evidence="8" id="KW-0479">Metal-binding</keyword>
<dbReference type="CTD" id="33659"/>
<evidence type="ECO:0000256" key="7">
    <source>
        <dbReference type="ARBA" id="ARBA00023136"/>
    </source>
</evidence>
<evidence type="ECO:0000313" key="16">
    <source>
        <dbReference type="RefSeq" id="XP_015586333.1"/>
    </source>
</evidence>
<feature type="transmembrane region" description="Helical" evidence="12">
    <location>
        <begin position="528"/>
        <end position="553"/>
    </location>
</feature>
<feature type="binding site" evidence="8">
    <location>
        <position position="640"/>
    </location>
    <ligand>
        <name>Na(+)</name>
        <dbReference type="ChEBI" id="CHEBI:29101"/>
        <label>1</label>
    </ligand>
</feature>
<dbReference type="SUPFAM" id="SSF161070">
    <property type="entry name" value="SNF-like"/>
    <property type="match status" value="1"/>
</dbReference>
<dbReference type="PRINTS" id="PR00176">
    <property type="entry name" value="NANEUSMPORT"/>
</dbReference>
<feature type="transmembrane region" description="Helical" evidence="12">
    <location>
        <begin position="624"/>
        <end position="649"/>
    </location>
</feature>
<keyword evidence="9" id="KW-1015">Disulfide bond</keyword>
<feature type="transmembrane region" description="Helical" evidence="12">
    <location>
        <begin position="744"/>
        <end position="763"/>
    </location>
</feature>
<keyword evidence="13" id="KW-1185">Reference proteome</keyword>
<feature type="transmembrane region" description="Helical" evidence="12">
    <location>
        <begin position="318"/>
        <end position="338"/>
    </location>
</feature>
<keyword evidence="4 10" id="KW-0812">Transmembrane</keyword>
<dbReference type="PANTHER" id="PTHR11616">
    <property type="entry name" value="SODIUM/CHLORIDE DEPENDENT TRANSPORTER"/>
    <property type="match status" value="1"/>
</dbReference>
<evidence type="ECO:0000313" key="14">
    <source>
        <dbReference type="RefSeq" id="XP_015586331.1"/>
    </source>
</evidence>
<keyword evidence="5 10" id="KW-0769">Symport</keyword>
<evidence type="ECO:0000256" key="4">
    <source>
        <dbReference type="ARBA" id="ARBA00022692"/>
    </source>
</evidence>
<dbReference type="RefSeq" id="XP_015586333.1">
    <property type="nucleotide sequence ID" value="XM_015730847.2"/>
</dbReference>
<reference evidence="14 15" key="1">
    <citation type="submission" date="2025-04" db="UniProtKB">
        <authorList>
            <consortium name="RefSeq"/>
        </authorList>
    </citation>
    <scope>IDENTIFICATION</scope>
</reference>
<dbReference type="InterPro" id="IPR037272">
    <property type="entry name" value="SNS_sf"/>
</dbReference>
<dbReference type="Proteomes" id="UP000694920">
    <property type="component" value="Unplaced"/>
</dbReference>
<evidence type="ECO:0000256" key="8">
    <source>
        <dbReference type="PIRSR" id="PIRSR600175-1"/>
    </source>
</evidence>
<feature type="transmembrane region" description="Helical" evidence="12">
    <location>
        <begin position="669"/>
        <end position="694"/>
    </location>
</feature>
<feature type="transmembrane region" description="Helical" evidence="12">
    <location>
        <begin position="485"/>
        <end position="508"/>
    </location>
</feature>
<evidence type="ECO:0000256" key="1">
    <source>
        <dbReference type="ARBA" id="ARBA00004141"/>
    </source>
</evidence>
<dbReference type="Pfam" id="PF00209">
    <property type="entry name" value="SNF"/>
    <property type="match status" value="1"/>
</dbReference>
<feature type="binding site" evidence="8">
    <location>
        <position position="304"/>
    </location>
    <ligand>
        <name>Na(+)</name>
        <dbReference type="ChEBI" id="CHEBI:29101"/>
        <label>1</label>
    </ligand>
</feature>
<dbReference type="KEGG" id="ccin:107263530"/>
<feature type="compositionally biased region" description="Basic and acidic residues" evidence="11">
    <location>
        <begin position="71"/>
        <end position="84"/>
    </location>
</feature>
<evidence type="ECO:0000256" key="5">
    <source>
        <dbReference type="ARBA" id="ARBA00022847"/>
    </source>
</evidence>
<evidence type="ECO:0000256" key="11">
    <source>
        <dbReference type="SAM" id="MobiDB-lite"/>
    </source>
</evidence>
<feature type="binding site" evidence="8">
    <location>
        <position position="571"/>
    </location>
    <ligand>
        <name>Na(+)</name>
        <dbReference type="ChEBI" id="CHEBI:29101"/>
        <label>1</label>
    </ligand>
</feature>
<dbReference type="PROSITE" id="PS50267">
    <property type="entry name" value="NA_NEUROTRAN_SYMP_3"/>
    <property type="match status" value="1"/>
</dbReference>
<accession>A0AAJ7BHP0</accession>
<keyword evidence="7 12" id="KW-0472">Membrane</keyword>
<feature type="transmembrane region" description="Helical" evidence="12">
    <location>
        <begin position="700"/>
        <end position="723"/>
    </location>
</feature>
<dbReference type="RefSeq" id="XP_015586331.1">
    <property type="nucleotide sequence ID" value="XM_015730845.2"/>
</dbReference>
<dbReference type="PANTHER" id="PTHR11616:SF303">
    <property type="entry name" value="SODIUM- AND CHLORIDE-DEPENDENT GABA TRANSPORTER INE"/>
    <property type="match status" value="1"/>
</dbReference>
<dbReference type="GO" id="GO:0089718">
    <property type="term" value="P:amino acid import across plasma membrane"/>
    <property type="evidence" value="ECO:0007669"/>
    <property type="project" value="TreeGrafter"/>
</dbReference>
<feature type="transmembrane region" description="Helical" evidence="12">
    <location>
        <begin position="289"/>
        <end position="306"/>
    </location>
</feature>
<dbReference type="RefSeq" id="XP_015586332.1">
    <property type="nucleotide sequence ID" value="XM_015730846.2"/>
</dbReference>